<dbReference type="RefSeq" id="WP_318649046.1">
    <property type="nucleotide sequence ID" value="NZ_CP137852.1"/>
</dbReference>
<evidence type="ECO:0000256" key="7">
    <source>
        <dbReference type="ARBA" id="ARBA00023002"/>
    </source>
</evidence>
<evidence type="ECO:0000256" key="8">
    <source>
        <dbReference type="ARBA" id="ARBA00032024"/>
    </source>
</evidence>
<evidence type="ECO:0000256" key="1">
    <source>
        <dbReference type="ARBA" id="ARBA00004994"/>
    </source>
</evidence>
<sequence>MKVTIFGAGAIGSHVAARLASRGRSEVSVIARGPQLEAIRARGITVEAPDATFTAHPRAEQDPAALGPQDAVIVTVKAPAVTGVAEAIGPLLGPETPVVFVINGIPWWWGENLTSLDPGGVARARIGLPRTIGGVVWSACTVTEPGVVRVQSAANRVIFGELDNRMSPRLQALADALEGPGMGGVATTDIRTAIWTKLLNNLTNGPICLLTRQDMKTTFSDPAVLAAAKAVMHEGLAIAAALGHPVPGDPEAQILRSVALAHKPSILQDLEAGRSLEFEALLSVPLQLAREAGVATPTFELLVSLARQAARFG</sequence>
<accession>A0ABZ0PHE6</accession>
<proteinExistence type="inferred from homology"/>
<comment type="similarity">
    <text evidence="2 10">Belongs to the ketopantoate reductase family.</text>
</comment>
<dbReference type="GO" id="GO:0008677">
    <property type="term" value="F:2-dehydropantoate 2-reductase activity"/>
    <property type="evidence" value="ECO:0007669"/>
    <property type="project" value="UniProtKB-EC"/>
</dbReference>
<evidence type="ECO:0000313" key="14">
    <source>
        <dbReference type="Proteomes" id="UP001305521"/>
    </source>
</evidence>
<dbReference type="InterPro" id="IPR013332">
    <property type="entry name" value="KPR_N"/>
</dbReference>
<dbReference type="Gene3D" id="1.10.1040.10">
    <property type="entry name" value="N-(1-d-carboxylethyl)-l-norvaline Dehydrogenase, domain 2"/>
    <property type="match status" value="1"/>
</dbReference>
<evidence type="ECO:0000256" key="4">
    <source>
        <dbReference type="ARBA" id="ARBA00019465"/>
    </source>
</evidence>
<protein>
    <recommendedName>
        <fullName evidence="4 10">2-dehydropantoate 2-reductase</fullName>
        <ecNumber evidence="3 10">1.1.1.169</ecNumber>
    </recommendedName>
    <alternativeName>
        <fullName evidence="8 10">Ketopantoate reductase</fullName>
    </alternativeName>
</protein>
<dbReference type="PANTHER" id="PTHR21708:SF45">
    <property type="entry name" value="2-DEHYDROPANTOATE 2-REDUCTASE"/>
    <property type="match status" value="1"/>
</dbReference>
<name>A0ABZ0PHE6_9PROT</name>
<evidence type="ECO:0000259" key="11">
    <source>
        <dbReference type="Pfam" id="PF02558"/>
    </source>
</evidence>
<dbReference type="EC" id="1.1.1.169" evidence="3 10"/>
<evidence type="ECO:0000259" key="12">
    <source>
        <dbReference type="Pfam" id="PF08546"/>
    </source>
</evidence>
<dbReference type="InterPro" id="IPR013752">
    <property type="entry name" value="KPA_reductase"/>
</dbReference>
<evidence type="ECO:0000256" key="3">
    <source>
        <dbReference type="ARBA" id="ARBA00013014"/>
    </source>
</evidence>
<keyword evidence="14" id="KW-1185">Reference proteome</keyword>
<organism evidence="13 14">
    <name type="scientific">Sediminicoccus rosea</name>
    <dbReference type="NCBI Taxonomy" id="1225128"/>
    <lineage>
        <taxon>Bacteria</taxon>
        <taxon>Pseudomonadati</taxon>
        <taxon>Pseudomonadota</taxon>
        <taxon>Alphaproteobacteria</taxon>
        <taxon>Acetobacterales</taxon>
        <taxon>Roseomonadaceae</taxon>
        <taxon>Sediminicoccus</taxon>
    </lineage>
</organism>
<dbReference type="NCBIfam" id="NF005089">
    <property type="entry name" value="PRK06522.1-4"/>
    <property type="match status" value="1"/>
</dbReference>
<keyword evidence="7 10" id="KW-0560">Oxidoreductase</keyword>
<gene>
    <name evidence="13" type="ORF">R9Z33_23690</name>
</gene>
<dbReference type="EMBL" id="CP137852">
    <property type="protein sequence ID" value="WPB85081.1"/>
    <property type="molecule type" value="Genomic_DNA"/>
</dbReference>
<keyword evidence="5 10" id="KW-0566">Pantothenate biosynthesis</keyword>
<dbReference type="NCBIfam" id="TIGR00745">
    <property type="entry name" value="apbA_panE"/>
    <property type="match status" value="1"/>
</dbReference>
<dbReference type="PANTHER" id="PTHR21708">
    <property type="entry name" value="PROBABLE 2-DEHYDROPANTOATE 2-REDUCTASE"/>
    <property type="match status" value="1"/>
</dbReference>
<dbReference type="Pfam" id="PF08546">
    <property type="entry name" value="ApbA_C"/>
    <property type="match status" value="1"/>
</dbReference>
<dbReference type="InterPro" id="IPR051402">
    <property type="entry name" value="KPR-Related"/>
</dbReference>
<keyword evidence="6 10" id="KW-0521">NADP</keyword>
<comment type="pathway">
    <text evidence="1 10">Cofactor biosynthesis; (R)-pantothenate biosynthesis; (R)-pantoate from 3-methyl-2-oxobutanoate: step 2/2.</text>
</comment>
<reference evidence="13 14" key="1">
    <citation type="submission" date="2023-11" db="EMBL/GenBank/DDBJ databases">
        <title>Arctic aerobic anoxygenic photoheterotroph Sediminicoccus rosea KRV36 adapts its photosynthesis to long days of polar summer.</title>
        <authorList>
            <person name="Tomasch J."/>
            <person name="Kopejtka K."/>
            <person name="Bily T."/>
            <person name="Gardiner A.T."/>
            <person name="Gardian Z."/>
            <person name="Shivaramu S."/>
            <person name="Koblizek M."/>
            <person name="Engelhardt F."/>
            <person name="Kaftan D."/>
        </authorList>
    </citation>
    <scope>NUCLEOTIDE SEQUENCE [LARGE SCALE GENOMIC DNA]</scope>
    <source>
        <strain evidence="13 14">R-30</strain>
    </source>
</reference>
<dbReference type="SUPFAM" id="SSF48179">
    <property type="entry name" value="6-phosphogluconate dehydrogenase C-terminal domain-like"/>
    <property type="match status" value="1"/>
</dbReference>
<dbReference type="InterPro" id="IPR036291">
    <property type="entry name" value="NAD(P)-bd_dom_sf"/>
</dbReference>
<evidence type="ECO:0000256" key="2">
    <source>
        <dbReference type="ARBA" id="ARBA00007870"/>
    </source>
</evidence>
<evidence type="ECO:0000256" key="5">
    <source>
        <dbReference type="ARBA" id="ARBA00022655"/>
    </source>
</evidence>
<dbReference type="InterPro" id="IPR008927">
    <property type="entry name" value="6-PGluconate_DH-like_C_sf"/>
</dbReference>
<dbReference type="Pfam" id="PF02558">
    <property type="entry name" value="ApbA"/>
    <property type="match status" value="1"/>
</dbReference>
<evidence type="ECO:0000256" key="6">
    <source>
        <dbReference type="ARBA" id="ARBA00022857"/>
    </source>
</evidence>
<feature type="domain" description="Ketopantoate reductase N-terminal" evidence="11">
    <location>
        <begin position="3"/>
        <end position="163"/>
    </location>
</feature>
<dbReference type="Proteomes" id="UP001305521">
    <property type="component" value="Chromosome"/>
</dbReference>
<dbReference type="Gene3D" id="3.40.50.720">
    <property type="entry name" value="NAD(P)-binding Rossmann-like Domain"/>
    <property type="match status" value="1"/>
</dbReference>
<comment type="catalytic activity">
    <reaction evidence="9 10">
        <text>(R)-pantoate + NADP(+) = 2-dehydropantoate + NADPH + H(+)</text>
        <dbReference type="Rhea" id="RHEA:16233"/>
        <dbReference type="ChEBI" id="CHEBI:11561"/>
        <dbReference type="ChEBI" id="CHEBI:15378"/>
        <dbReference type="ChEBI" id="CHEBI:15980"/>
        <dbReference type="ChEBI" id="CHEBI:57783"/>
        <dbReference type="ChEBI" id="CHEBI:58349"/>
        <dbReference type="EC" id="1.1.1.169"/>
    </reaction>
</comment>
<evidence type="ECO:0000313" key="13">
    <source>
        <dbReference type="EMBL" id="WPB85081.1"/>
    </source>
</evidence>
<dbReference type="InterPro" id="IPR003710">
    <property type="entry name" value="ApbA"/>
</dbReference>
<evidence type="ECO:0000256" key="10">
    <source>
        <dbReference type="RuleBase" id="RU362068"/>
    </source>
</evidence>
<dbReference type="SUPFAM" id="SSF51735">
    <property type="entry name" value="NAD(P)-binding Rossmann-fold domains"/>
    <property type="match status" value="1"/>
</dbReference>
<comment type="function">
    <text evidence="10">Catalyzes the NADPH-dependent reduction of ketopantoate into pantoic acid.</text>
</comment>
<evidence type="ECO:0000256" key="9">
    <source>
        <dbReference type="ARBA" id="ARBA00048793"/>
    </source>
</evidence>
<dbReference type="InterPro" id="IPR013328">
    <property type="entry name" value="6PGD_dom2"/>
</dbReference>
<feature type="domain" description="Ketopantoate reductase C-terminal" evidence="12">
    <location>
        <begin position="189"/>
        <end position="308"/>
    </location>
</feature>